<dbReference type="PANTHER" id="PTHR37162">
    <property type="entry name" value="HAT FAMILY DIMERISATION DOMAINCONTAINING PROTEIN-RELATED"/>
    <property type="match status" value="1"/>
</dbReference>
<dbReference type="Pfam" id="PF12259">
    <property type="entry name" value="Baculo_F"/>
    <property type="match status" value="1"/>
</dbReference>
<gene>
    <name evidence="1" type="ORF">ALC62_00804</name>
</gene>
<sequence length="442" mass="51585">STTMTDLKTLYSKNIAAEVSELKLLMFISEHNLPFRILEHLPKLIQSICPDSKIVKEIKCSRTKGTRILKENVALYSIKEICNILKTTKFSLIIDETTHTSIIKSLVVVRYFDTRGLIIKDRFLTLLEVKSCTTEDLYNSIEFFFEENGIPTRKPLITRLLTSIEKYYIIILKCYFNNDYVNNTPIALIDPANARNYLEIDKMYFGAKPDDLHFPFKINNNEWQKIEKIITINAYCDAKYIFTILQFPLITIPKYELINVIPLPVNHNKNVFVYLKIKNPLIAVYTEGRSYLIINNNNLKNCKTIYNNYICSENFEIRRANLNPTCEIEIYLGNKEYDNNCEIENKTSNNTVWIPLNNPHSWLFATTKKEQILIKCKDHGQIKETIENTGKISLQVDCKLITSDTTLQSQKTLHETVIESFMPEYNIFFLKNEQQTKTDRNE</sequence>
<organism evidence="1 2">
    <name type="scientific">Cyphomyrmex costatus</name>
    <dbReference type="NCBI Taxonomy" id="456900"/>
    <lineage>
        <taxon>Eukaryota</taxon>
        <taxon>Metazoa</taxon>
        <taxon>Ecdysozoa</taxon>
        <taxon>Arthropoda</taxon>
        <taxon>Hexapoda</taxon>
        <taxon>Insecta</taxon>
        <taxon>Pterygota</taxon>
        <taxon>Neoptera</taxon>
        <taxon>Endopterygota</taxon>
        <taxon>Hymenoptera</taxon>
        <taxon>Apocrita</taxon>
        <taxon>Aculeata</taxon>
        <taxon>Formicoidea</taxon>
        <taxon>Formicidae</taxon>
        <taxon>Myrmicinae</taxon>
        <taxon>Cyphomyrmex</taxon>
    </lineage>
</organism>
<name>A0A151IPZ0_9HYME</name>
<dbReference type="AlphaFoldDB" id="A0A151IPZ0"/>
<dbReference type="EMBL" id="KQ976805">
    <property type="protein sequence ID" value="KYN08217.1"/>
    <property type="molecule type" value="Genomic_DNA"/>
</dbReference>
<dbReference type="Proteomes" id="UP000078542">
    <property type="component" value="Unassembled WGS sequence"/>
</dbReference>
<accession>A0A151IPZ0</accession>
<evidence type="ECO:0000313" key="2">
    <source>
        <dbReference type="Proteomes" id="UP000078542"/>
    </source>
</evidence>
<dbReference type="InterPro" id="IPR022048">
    <property type="entry name" value="Envelope_fusion-like"/>
</dbReference>
<dbReference type="PANTHER" id="PTHR37162:SF1">
    <property type="entry name" value="BED-TYPE DOMAIN-CONTAINING PROTEIN"/>
    <property type="match status" value="1"/>
</dbReference>
<keyword evidence="2" id="KW-1185">Reference proteome</keyword>
<reference evidence="1 2" key="1">
    <citation type="submission" date="2016-03" db="EMBL/GenBank/DDBJ databases">
        <title>Cyphomyrmex costatus WGS genome.</title>
        <authorList>
            <person name="Nygaard S."/>
            <person name="Hu H."/>
            <person name="Boomsma J."/>
            <person name="Zhang G."/>
        </authorList>
    </citation>
    <scope>NUCLEOTIDE SEQUENCE [LARGE SCALE GENOMIC DNA]</scope>
    <source>
        <strain evidence="1">MS0001</strain>
        <tissue evidence="1">Whole body</tissue>
    </source>
</reference>
<feature type="non-terminal residue" evidence="1">
    <location>
        <position position="1"/>
    </location>
</feature>
<evidence type="ECO:0000313" key="1">
    <source>
        <dbReference type="EMBL" id="KYN08217.1"/>
    </source>
</evidence>
<protein>
    <submittedName>
        <fullName evidence="1">Uncharacterized protein</fullName>
    </submittedName>
</protein>
<proteinExistence type="predicted"/>